<evidence type="ECO:0000313" key="1">
    <source>
        <dbReference type="EMBL" id="GAH93646.1"/>
    </source>
</evidence>
<gene>
    <name evidence="1" type="ORF">S03H2_70425</name>
</gene>
<protein>
    <submittedName>
        <fullName evidence="1">Uncharacterized protein</fullName>
    </submittedName>
</protein>
<feature type="non-terminal residue" evidence="1">
    <location>
        <position position="1"/>
    </location>
</feature>
<proteinExistence type="predicted"/>
<dbReference type="AlphaFoldDB" id="X1JG13"/>
<name>X1JG13_9ZZZZ</name>
<dbReference type="EMBL" id="BARU01046801">
    <property type="protein sequence ID" value="GAH93646.1"/>
    <property type="molecule type" value="Genomic_DNA"/>
</dbReference>
<reference evidence="1" key="1">
    <citation type="journal article" date="2014" name="Front. Microbiol.">
        <title>High frequency of phylogenetically diverse reductive dehalogenase-homologous genes in deep subseafloor sedimentary metagenomes.</title>
        <authorList>
            <person name="Kawai M."/>
            <person name="Futagami T."/>
            <person name="Toyoda A."/>
            <person name="Takaki Y."/>
            <person name="Nishi S."/>
            <person name="Hori S."/>
            <person name="Arai W."/>
            <person name="Tsubouchi T."/>
            <person name="Morono Y."/>
            <person name="Uchiyama I."/>
            <person name="Ito T."/>
            <person name="Fujiyama A."/>
            <person name="Inagaki F."/>
            <person name="Takami H."/>
        </authorList>
    </citation>
    <scope>NUCLEOTIDE SEQUENCE</scope>
    <source>
        <strain evidence="1">Expedition CK06-06</strain>
    </source>
</reference>
<organism evidence="1">
    <name type="scientific">marine sediment metagenome</name>
    <dbReference type="NCBI Taxonomy" id="412755"/>
    <lineage>
        <taxon>unclassified sequences</taxon>
        <taxon>metagenomes</taxon>
        <taxon>ecological metagenomes</taxon>
    </lineage>
</organism>
<comment type="caution">
    <text evidence="1">The sequence shown here is derived from an EMBL/GenBank/DDBJ whole genome shotgun (WGS) entry which is preliminary data.</text>
</comment>
<accession>X1JG13</accession>
<sequence>KSLKPTLTLSPSTFAIYILCDNRAPQAYYNLLL</sequence>